<dbReference type="InterPro" id="IPR018392">
    <property type="entry name" value="LysM"/>
</dbReference>
<sequence length="97" mass="11564">MHSIAQAYNTTVSDLMDLNSQISNPHRIHVGERIKVSSGDRWGHNEWSSNNEWVRNQWHGNDHHRGHAEFQRGQEEFRRGQAEFQRGHEEYLKHHGW</sequence>
<feature type="domain" description="LysM" evidence="1">
    <location>
        <begin position="1"/>
        <end position="36"/>
    </location>
</feature>
<accession>A0A2U3L648</accession>
<dbReference type="Pfam" id="PF01476">
    <property type="entry name" value="LysM"/>
    <property type="match status" value="1"/>
</dbReference>
<organism evidence="2 3">
    <name type="scientific">Candidatus Desulfosporosinus infrequens</name>
    <dbReference type="NCBI Taxonomy" id="2043169"/>
    <lineage>
        <taxon>Bacteria</taxon>
        <taxon>Bacillati</taxon>
        <taxon>Bacillota</taxon>
        <taxon>Clostridia</taxon>
        <taxon>Eubacteriales</taxon>
        <taxon>Desulfitobacteriaceae</taxon>
        <taxon>Desulfosporosinus</taxon>
    </lineage>
</organism>
<proteinExistence type="predicted"/>
<name>A0A2U3L648_9FIRM</name>
<dbReference type="SUPFAM" id="SSF54106">
    <property type="entry name" value="LysM domain"/>
    <property type="match status" value="1"/>
</dbReference>
<dbReference type="Gene3D" id="3.10.350.10">
    <property type="entry name" value="LysM domain"/>
    <property type="match status" value="1"/>
</dbReference>
<dbReference type="PROSITE" id="PS51782">
    <property type="entry name" value="LYSM"/>
    <property type="match status" value="1"/>
</dbReference>
<dbReference type="EMBL" id="OMOF01000319">
    <property type="protein sequence ID" value="SPF47386.1"/>
    <property type="molecule type" value="Genomic_DNA"/>
</dbReference>
<evidence type="ECO:0000313" key="3">
    <source>
        <dbReference type="Proteomes" id="UP000238916"/>
    </source>
</evidence>
<reference evidence="3" key="1">
    <citation type="submission" date="2018-02" db="EMBL/GenBank/DDBJ databases">
        <authorList>
            <person name="Hausmann B."/>
        </authorList>
    </citation>
    <scope>NUCLEOTIDE SEQUENCE [LARGE SCALE GENOMIC DNA]</scope>
    <source>
        <strain evidence="3">Peat soil MAG SbF1</strain>
    </source>
</reference>
<evidence type="ECO:0000313" key="2">
    <source>
        <dbReference type="EMBL" id="SPF47386.1"/>
    </source>
</evidence>
<gene>
    <name evidence="2" type="ORF">SBF1_3860003</name>
</gene>
<protein>
    <submittedName>
        <fullName evidence="2">LysM domain-containing protein</fullName>
    </submittedName>
</protein>
<dbReference type="Proteomes" id="UP000238916">
    <property type="component" value="Unassembled WGS sequence"/>
</dbReference>
<evidence type="ECO:0000259" key="1">
    <source>
        <dbReference type="PROSITE" id="PS51782"/>
    </source>
</evidence>
<dbReference type="AlphaFoldDB" id="A0A2U3L648"/>
<dbReference type="InterPro" id="IPR036779">
    <property type="entry name" value="LysM_dom_sf"/>
</dbReference>